<dbReference type="SUPFAM" id="SSF53474">
    <property type="entry name" value="alpha/beta-Hydrolases"/>
    <property type="match status" value="1"/>
</dbReference>
<reference evidence="2 3" key="1">
    <citation type="journal article" date="2015" name="Genome Announc.">
        <title>Complete Genome Sequence of Corynebacterium kutscheri DSM 20755, a Corynebacterial Type Strain with Remarkably Low G+C Content of Chromosomal DNA.</title>
        <authorList>
            <person name="Ruckert C."/>
            <person name="Albersmeier A."/>
            <person name="Winkler A."/>
            <person name="Tauch A."/>
        </authorList>
    </citation>
    <scope>NUCLEOTIDE SEQUENCE [LARGE SCALE GENOMIC DNA]</scope>
    <source>
        <strain evidence="2 3">DSM 20755</strain>
    </source>
</reference>
<dbReference type="PANTHER" id="PTHR48098">
    <property type="entry name" value="ENTEROCHELIN ESTERASE-RELATED"/>
    <property type="match status" value="1"/>
</dbReference>
<dbReference type="PANTHER" id="PTHR48098:SF1">
    <property type="entry name" value="DIACYLGLYCEROL ACYLTRANSFERASE_MYCOLYLTRANSFERASE AG85A"/>
    <property type="match status" value="1"/>
</dbReference>
<feature type="chain" id="PRO_5043120005" evidence="1">
    <location>
        <begin position="33"/>
        <end position="436"/>
    </location>
</feature>
<dbReference type="InterPro" id="IPR050583">
    <property type="entry name" value="Mycobacterial_A85_antigen"/>
</dbReference>
<dbReference type="GO" id="GO:0016747">
    <property type="term" value="F:acyltransferase activity, transferring groups other than amino-acyl groups"/>
    <property type="evidence" value="ECO:0007669"/>
    <property type="project" value="TreeGrafter"/>
</dbReference>
<organism evidence="2 3">
    <name type="scientific">Corynebacterium kutscheri</name>
    <dbReference type="NCBI Taxonomy" id="35755"/>
    <lineage>
        <taxon>Bacteria</taxon>
        <taxon>Bacillati</taxon>
        <taxon>Actinomycetota</taxon>
        <taxon>Actinomycetes</taxon>
        <taxon>Mycobacteriales</taxon>
        <taxon>Corynebacteriaceae</taxon>
        <taxon>Corynebacterium</taxon>
    </lineage>
</organism>
<dbReference type="Pfam" id="PF00756">
    <property type="entry name" value="Esterase"/>
    <property type="match status" value="1"/>
</dbReference>
<dbReference type="STRING" id="35755.UL82_09830"/>
<evidence type="ECO:0000256" key="1">
    <source>
        <dbReference type="SAM" id="SignalP"/>
    </source>
</evidence>
<dbReference type="EMBL" id="CP011312">
    <property type="protein sequence ID" value="AKE42103.1"/>
    <property type="molecule type" value="Genomic_DNA"/>
</dbReference>
<proteinExistence type="predicted"/>
<accession>A0A0F6R382</accession>
<dbReference type="InterPro" id="IPR000801">
    <property type="entry name" value="Esterase-like"/>
</dbReference>
<dbReference type="AlphaFoldDB" id="A0A0F6R382"/>
<dbReference type="KEGG" id="cku:UL82_09830"/>
<keyword evidence="1" id="KW-0732">Signal</keyword>
<evidence type="ECO:0000313" key="2">
    <source>
        <dbReference type="EMBL" id="AKE42103.1"/>
    </source>
</evidence>
<dbReference type="Gene3D" id="3.40.50.1820">
    <property type="entry name" value="alpha/beta hydrolase"/>
    <property type="match status" value="1"/>
</dbReference>
<feature type="signal peptide" evidence="1">
    <location>
        <begin position="1"/>
        <end position="32"/>
    </location>
</feature>
<dbReference type="RefSeq" id="WP_052735955.1">
    <property type="nucleotide sequence ID" value="NZ_CP011312.1"/>
</dbReference>
<sequence length="436" mass="47103">MPCFLPGFRSRRIIAVLSSCVLITSLSPVGQAHVQAQTLAAPPAAPGSIVPGSAASDASLLGSVNPGSLSSDISALIRDGAEQAVGAASNLPVLELDSLQANLDLLYRLNADHLLPKNLFGTRDLDFPLPTDPSIKQVSIVAKEDEPQYQRMQRWSIASPSMQRNVSVQVMLPPDPSKPAPILYMLDGMSAPKISGWIRLGRIQEYFADKNVIVVMPTQAGGSLYTNWQNVDPVQGVAQWETFLGQELPQVMESSAAGLHTNGKRAIGGLSMGAGGAVRTSALNPGVFDATFGLSGCYTTLDSMSRKFTEIAVEWTGAELDNVWGPYGSPEWHRHDLSVDPSGLKKTKLYLFNATGSVRPLDLERFADSRELYEIPGMVVMERATLNSTRRLEASLKQHGITDNVTVVYQDGGIHDWPMFADALPGAWENVRSALY</sequence>
<dbReference type="Proteomes" id="UP000033457">
    <property type="component" value="Chromosome"/>
</dbReference>
<evidence type="ECO:0000313" key="3">
    <source>
        <dbReference type="Proteomes" id="UP000033457"/>
    </source>
</evidence>
<name>A0A0F6R382_9CORY</name>
<gene>
    <name evidence="2" type="ORF">UL82_09830</name>
</gene>
<dbReference type="HOGENOM" id="CLU_026624_0_1_11"/>
<dbReference type="InterPro" id="IPR029058">
    <property type="entry name" value="AB_hydrolase_fold"/>
</dbReference>
<dbReference type="OrthoDB" id="4510758at2"/>
<protein>
    <submittedName>
        <fullName evidence="2">Putative esterase</fullName>
    </submittedName>
</protein>
<keyword evidence="3" id="KW-1185">Reference proteome</keyword>